<gene>
    <name evidence="2" type="ORF">CBR_g29769</name>
</gene>
<organism evidence="2 3">
    <name type="scientific">Chara braunii</name>
    <name type="common">Braun's stonewort</name>
    <dbReference type="NCBI Taxonomy" id="69332"/>
    <lineage>
        <taxon>Eukaryota</taxon>
        <taxon>Viridiplantae</taxon>
        <taxon>Streptophyta</taxon>
        <taxon>Charophyceae</taxon>
        <taxon>Charales</taxon>
        <taxon>Characeae</taxon>
        <taxon>Chara</taxon>
    </lineage>
</organism>
<name>A0A388LBC6_CHABU</name>
<dbReference type="Proteomes" id="UP000265515">
    <property type="component" value="Unassembled WGS sequence"/>
</dbReference>
<sequence length="434" mass="48044">MSTLYEAVEQTFGSIIKVHPMEKDEDNPELASIRLDMDVASQPRVKSRLVVRIPGQGDYFVEVVSQATPWCERCRIFYHNDIDDCCPGNIERNPFADHSRNSKLPTPPFSGFVPEGDTPPASGFRRYPGQSWVSKLQLVPGQNGKRNGLTKPKKGTDIPSKSKEKGKDKTREKGKERRKDQEPKEKGYREVEKGSRKDQRGKRGTGGEREGDSSDLTSQNEATSDSESDSSKLRQTQLEKRAVKVLSKSAKKTEKRYVRKVRNEEMSFSYHGNPGGEGSGSKLAEDGMKIVTEGVGGEDGLGKGLSKAAPMQTLGRGEEVTPRSLVPLVFANSSKGVKVLAAQLADGSMELPTISTNEALTKSIILKKTKSLIPSCVQCRLVQCLRTGVYTISTDNEEMRFLFAFLNAKMDNMIKNMLESLIGTGSRWKSWTLI</sequence>
<evidence type="ECO:0000313" key="2">
    <source>
        <dbReference type="EMBL" id="GBG79620.1"/>
    </source>
</evidence>
<reference evidence="2 3" key="1">
    <citation type="journal article" date="2018" name="Cell">
        <title>The Chara Genome: Secondary Complexity and Implications for Plant Terrestrialization.</title>
        <authorList>
            <person name="Nishiyama T."/>
            <person name="Sakayama H."/>
            <person name="Vries J.D."/>
            <person name="Buschmann H."/>
            <person name="Saint-Marcoux D."/>
            <person name="Ullrich K.K."/>
            <person name="Haas F.B."/>
            <person name="Vanderstraeten L."/>
            <person name="Becker D."/>
            <person name="Lang D."/>
            <person name="Vosolsobe S."/>
            <person name="Rombauts S."/>
            <person name="Wilhelmsson P.K.I."/>
            <person name="Janitza P."/>
            <person name="Kern R."/>
            <person name="Heyl A."/>
            <person name="Rumpler F."/>
            <person name="Villalobos L.I.A.C."/>
            <person name="Clay J.M."/>
            <person name="Skokan R."/>
            <person name="Toyoda A."/>
            <person name="Suzuki Y."/>
            <person name="Kagoshima H."/>
            <person name="Schijlen E."/>
            <person name="Tajeshwar N."/>
            <person name="Catarino B."/>
            <person name="Hetherington A.J."/>
            <person name="Saltykova A."/>
            <person name="Bonnot C."/>
            <person name="Breuninger H."/>
            <person name="Symeonidi A."/>
            <person name="Radhakrishnan G.V."/>
            <person name="Van Nieuwerburgh F."/>
            <person name="Deforce D."/>
            <person name="Chang C."/>
            <person name="Karol K.G."/>
            <person name="Hedrich R."/>
            <person name="Ulvskov P."/>
            <person name="Glockner G."/>
            <person name="Delwiche C.F."/>
            <person name="Petrasek J."/>
            <person name="Van de Peer Y."/>
            <person name="Friml J."/>
            <person name="Beilby M."/>
            <person name="Dolan L."/>
            <person name="Kohara Y."/>
            <person name="Sugano S."/>
            <person name="Fujiyama A."/>
            <person name="Delaux P.-M."/>
            <person name="Quint M."/>
            <person name="TheiBen G."/>
            <person name="Hagemann M."/>
            <person name="Harholt J."/>
            <person name="Dunand C."/>
            <person name="Zachgo S."/>
            <person name="Langdale J."/>
            <person name="Maumus F."/>
            <person name="Straeten D.V.D."/>
            <person name="Gould S.B."/>
            <person name="Rensing S.A."/>
        </authorList>
    </citation>
    <scope>NUCLEOTIDE SEQUENCE [LARGE SCALE GENOMIC DNA]</scope>
    <source>
        <strain evidence="2 3">S276</strain>
    </source>
</reference>
<dbReference type="AlphaFoldDB" id="A0A388LBC6"/>
<keyword evidence="3" id="KW-1185">Reference proteome</keyword>
<comment type="caution">
    <text evidence="2">The sequence shown here is derived from an EMBL/GenBank/DDBJ whole genome shotgun (WGS) entry which is preliminary data.</text>
</comment>
<feature type="compositionally biased region" description="Basic and acidic residues" evidence="1">
    <location>
        <begin position="229"/>
        <end position="242"/>
    </location>
</feature>
<evidence type="ECO:0000256" key="1">
    <source>
        <dbReference type="SAM" id="MobiDB-lite"/>
    </source>
</evidence>
<dbReference type="EMBL" id="BFEA01000323">
    <property type="protein sequence ID" value="GBG79620.1"/>
    <property type="molecule type" value="Genomic_DNA"/>
</dbReference>
<protein>
    <submittedName>
        <fullName evidence="2">Uncharacterized protein</fullName>
    </submittedName>
</protein>
<proteinExistence type="predicted"/>
<feature type="compositionally biased region" description="Polar residues" evidence="1">
    <location>
        <begin position="214"/>
        <end position="225"/>
    </location>
</feature>
<accession>A0A388LBC6</accession>
<feature type="region of interest" description="Disordered" evidence="1">
    <location>
        <begin position="97"/>
        <end position="247"/>
    </location>
</feature>
<evidence type="ECO:0000313" key="3">
    <source>
        <dbReference type="Proteomes" id="UP000265515"/>
    </source>
</evidence>
<dbReference type="Gramene" id="GBG79620">
    <property type="protein sequence ID" value="GBG79620"/>
    <property type="gene ID" value="CBR_g29769"/>
</dbReference>
<feature type="compositionally biased region" description="Basic and acidic residues" evidence="1">
    <location>
        <begin position="154"/>
        <end position="198"/>
    </location>
</feature>